<proteinExistence type="inferred from homology"/>
<keyword evidence="6" id="KW-0998">Cell outer membrane</keyword>
<evidence type="ECO:0000256" key="3">
    <source>
        <dbReference type="ARBA" id="ARBA00022692"/>
    </source>
</evidence>
<evidence type="ECO:0008006" key="13">
    <source>
        <dbReference type="Google" id="ProtNLM"/>
    </source>
</evidence>
<comment type="similarity">
    <text evidence="7">Belongs to the Slam family.</text>
</comment>
<dbReference type="InterPro" id="IPR011990">
    <property type="entry name" value="TPR-like_helical_dom_sf"/>
</dbReference>
<comment type="caution">
    <text evidence="11">The sequence shown here is derived from an EMBL/GenBank/DDBJ whole genome shotgun (WGS) entry which is preliminary data.</text>
</comment>
<dbReference type="GO" id="GO:0009279">
    <property type="term" value="C:cell outer membrane"/>
    <property type="evidence" value="ECO:0007669"/>
    <property type="project" value="UniProtKB-SubCell"/>
</dbReference>
<evidence type="ECO:0000259" key="10">
    <source>
        <dbReference type="Pfam" id="PF24575"/>
    </source>
</evidence>
<evidence type="ECO:0000259" key="9">
    <source>
        <dbReference type="Pfam" id="PF04575"/>
    </source>
</evidence>
<keyword evidence="3" id="KW-0812">Transmembrane</keyword>
<evidence type="ECO:0000313" key="12">
    <source>
        <dbReference type="Proteomes" id="UP000004105"/>
    </source>
</evidence>
<accession>F2BFD7</accession>
<protein>
    <recommendedName>
        <fullName evidence="13">DUF560 domain-containing protein</fullName>
    </recommendedName>
</protein>
<dbReference type="EMBL" id="AFAY01000048">
    <property type="protein sequence ID" value="EGF09009.1"/>
    <property type="molecule type" value="Genomic_DNA"/>
</dbReference>
<feature type="chain" id="PRO_5003274207" description="DUF560 domain-containing protein" evidence="8">
    <location>
        <begin position="19"/>
        <end position="493"/>
    </location>
</feature>
<dbReference type="SUPFAM" id="SSF48452">
    <property type="entry name" value="TPR-like"/>
    <property type="match status" value="1"/>
</dbReference>
<name>F2BFD7_9NEIS</name>
<feature type="domain" description="Surface lipoprotein assembly modifier C-terminal" evidence="9">
    <location>
        <begin position="194"/>
        <end position="493"/>
    </location>
</feature>
<evidence type="ECO:0000256" key="2">
    <source>
        <dbReference type="ARBA" id="ARBA00022452"/>
    </source>
</evidence>
<dbReference type="Proteomes" id="UP000004105">
    <property type="component" value="Unassembled WGS sequence"/>
</dbReference>
<keyword evidence="5" id="KW-0472">Membrane</keyword>
<gene>
    <name evidence="11" type="ORF">HMPREF9123_2444</name>
</gene>
<keyword evidence="2" id="KW-1134">Transmembrane beta strand</keyword>
<evidence type="ECO:0000256" key="4">
    <source>
        <dbReference type="ARBA" id="ARBA00022729"/>
    </source>
</evidence>
<evidence type="ECO:0000256" key="6">
    <source>
        <dbReference type="ARBA" id="ARBA00023237"/>
    </source>
</evidence>
<feature type="domain" description="Surface lipoprotein assembly modifier N-terminal TPR repeats region" evidence="10">
    <location>
        <begin position="76"/>
        <end position="165"/>
    </location>
</feature>
<dbReference type="Pfam" id="PF04575">
    <property type="entry name" value="SlipAM"/>
    <property type="match status" value="1"/>
</dbReference>
<dbReference type="STRING" id="267212.GCA_001063965_01802"/>
<organism evidence="11 12">
    <name type="scientific">Neisseria bacilliformis ATCC BAA-1200</name>
    <dbReference type="NCBI Taxonomy" id="888742"/>
    <lineage>
        <taxon>Bacteria</taxon>
        <taxon>Pseudomonadati</taxon>
        <taxon>Pseudomonadota</taxon>
        <taxon>Betaproteobacteria</taxon>
        <taxon>Neisseriales</taxon>
        <taxon>Neisseriaceae</taxon>
        <taxon>Neisseria</taxon>
    </lineage>
</organism>
<dbReference type="HOGENOM" id="CLU_034927_2_0_4"/>
<evidence type="ECO:0000256" key="7">
    <source>
        <dbReference type="ARBA" id="ARBA00023609"/>
    </source>
</evidence>
<reference evidence="11 12" key="1">
    <citation type="submission" date="2011-02" db="EMBL/GenBank/DDBJ databases">
        <authorList>
            <person name="Muzny D."/>
            <person name="Qin X."/>
            <person name="Deng J."/>
            <person name="Jiang H."/>
            <person name="Liu Y."/>
            <person name="Qu J."/>
            <person name="Song X.-Z."/>
            <person name="Zhang L."/>
            <person name="Thornton R."/>
            <person name="Coyle M."/>
            <person name="Francisco L."/>
            <person name="Jackson L."/>
            <person name="Javaid M."/>
            <person name="Korchina V."/>
            <person name="Kovar C."/>
            <person name="Mata R."/>
            <person name="Mathew T."/>
            <person name="Ngo R."/>
            <person name="Nguyen L."/>
            <person name="Nguyen N."/>
            <person name="Okwuonu G."/>
            <person name="Ongeri F."/>
            <person name="Pham C."/>
            <person name="Simmons D."/>
            <person name="Wilczek-Boney K."/>
            <person name="Hale W."/>
            <person name="Jakkamsetti A."/>
            <person name="Pham P."/>
            <person name="Ruth R."/>
            <person name="San Lucas F."/>
            <person name="Warren J."/>
            <person name="Zhang J."/>
            <person name="Zhao Z."/>
            <person name="Zhou C."/>
            <person name="Zhu D."/>
            <person name="Lee S."/>
            <person name="Bess C."/>
            <person name="Blankenburg K."/>
            <person name="Forbes L."/>
            <person name="Fu Q."/>
            <person name="Gubbala S."/>
            <person name="Hirani K."/>
            <person name="Jayaseelan J.C."/>
            <person name="Lara F."/>
            <person name="Munidasa M."/>
            <person name="Palculict T."/>
            <person name="Patil S."/>
            <person name="Pu L.-L."/>
            <person name="Saada N."/>
            <person name="Tang L."/>
            <person name="Weissenberger G."/>
            <person name="Zhu Y."/>
            <person name="Hemphill L."/>
            <person name="Shang Y."/>
            <person name="Youmans B."/>
            <person name="Ayvaz T."/>
            <person name="Ross M."/>
            <person name="Santibanez J."/>
            <person name="Aqrawi P."/>
            <person name="Gross S."/>
            <person name="Joshi V."/>
            <person name="Fowler G."/>
            <person name="Nazareth L."/>
            <person name="Reid J."/>
            <person name="Worley K."/>
            <person name="Petrosino J."/>
            <person name="Highlander S."/>
            <person name="Gibbs R."/>
        </authorList>
    </citation>
    <scope>NUCLEOTIDE SEQUENCE [LARGE SCALE GENOMIC DNA]</scope>
    <source>
        <strain evidence="11 12">ATCC BAA-1200</strain>
    </source>
</reference>
<dbReference type="Gene3D" id="1.25.40.10">
    <property type="entry name" value="Tetratricopeptide repeat domain"/>
    <property type="match status" value="1"/>
</dbReference>
<dbReference type="Pfam" id="PF24575">
    <property type="entry name" value="TPR_Slam"/>
    <property type="match status" value="1"/>
</dbReference>
<feature type="signal peptide" evidence="8">
    <location>
        <begin position="1"/>
        <end position="18"/>
    </location>
</feature>
<dbReference type="AlphaFoldDB" id="F2BFD7"/>
<evidence type="ECO:0000313" key="11">
    <source>
        <dbReference type="EMBL" id="EGF09009.1"/>
    </source>
</evidence>
<dbReference type="InterPro" id="IPR057556">
    <property type="entry name" value="TPR_Slam"/>
</dbReference>
<dbReference type="RefSeq" id="WP_007343449.1">
    <property type="nucleotide sequence ID" value="NZ_GL878494.1"/>
</dbReference>
<comment type="subcellular location">
    <subcellularLocation>
        <location evidence="1">Cell outer membrane</location>
        <topology evidence="1">Multi-pass membrane protein</topology>
    </subcellularLocation>
</comment>
<evidence type="ECO:0000256" key="5">
    <source>
        <dbReference type="ARBA" id="ARBA00023136"/>
    </source>
</evidence>
<sequence>MKKYALLPALLLSAAAFADDDDTRLLLDNARFQMRQQQAEAFSECEASRPRDCLSDSGSIEIDGETYLVPNTANDLKLGIYYAIDGRQWGKVREFLQRYRNLSDHKPQLVLMAEGLLARSEGKTAAALEKMQAAHETAPEDVRINLELARLYGEDNQTRESQAQFEQVVKTDIPPETREMVQGYLAALDRRRRWHGSLSIGGGYNDNINQGNGKRECVGMFMGQCFSYRSLPEPVGSAFWQYSAVAAKKIPLRGHHNLLLRGLSYGTKYRRDDTQSEPPEPYSENTAALYAGYEYTDARNDFTLTPYFEHYYRGSRSRYRAWGAEAGWERNLNAKWSLNARAEGRRVKYLEQERQYYSDYTLYTGGVGLGYTFSDGLGLYGGIDLTRRKYPYAASSSKEYTARIGGYKMFQNGIYFNAAALYRKSRYDAGSYLTAGEPRRDRQTIFTAALGASKLSFKNIYPELRFKRTLARSNSDFYAYRQNEYALALKYRF</sequence>
<evidence type="ECO:0000256" key="8">
    <source>
        <dbReference type="SAM" id="SignalP"/>
    </source>
</evidence>
<dbReference type="InterPro" id="IPR007655">
    <property type="entry name" value="Slam_C"/>
</dbReference>
<keyword evidence="4 8" id="KW-0732">Signal</keyword>
<dbReference type="OrthoDB" id="7525402at2"/>
<keyword evidence="12" id="KW-1185">Reference proteome</keyword>
<evidence type="ECO:0000256" key="1">
    <source>
        <dbReference type="ARBA" id="ARBA00004571"/>
    </source>
</evidence>